<dbReference type="Pfam" id="PF12680">
    <property type="entry name" value="SnoaL_2"/>
    <property type="match status" value="1"/>
</dbReference>
<dbReference type="EMBL" id="PYGD01000011">
    <property type="protein sequence ID" value="PSK89590.1"/>
    <property type="molecule type" value="Genomic_DNA"/>
</dbReference>
<keyword evidence="3" id="KW-1185">Reference proteome</keyword>
<dbReference type="RefSeq" id="WP_106524833.1">
    <property type="nucleotide sequence ID" value="NZ_PYGD01000011.1"/>
</dbReference>
<evidence type="ECO:0000259" key="1">
    <source>
        <dbReference type="Pfam" id="PF12680"/>
    </source>
</evidence>
<dbReference type="InterPro" id="IPR037401">
    <property type="entry name" value="SnoaL-like"/>
</dbReference>
<comment type="caution">
    <text evidence="2">The sequence shown here is derived from an EMBL/GenBank/DDBJ whole genome shotgun (WGS) entry which is preliminary data.</text>
</comment>
<protein>
    <submittedName>
        <fullName evidence="2">SnoaL-like protein</fullName>
    </submittedName>
</protein>
<dbReference type="Proteomes" id="UP000240572">
    <property type="component" value="Unassembled WGS sequence"/>
</dbReference>
<organism evidence="2 3">
    <name type="scientific">Taibaiella chishuiensis</name>
    <dbReference type="NCBI Taxonomy" id="1434707"/>
    <lineage>
        <taxon>Bacteria</taxon>
        <taxon>Pseudomonadati</taxon>
        <taxon>Bacteroidota</taxon>
        <taxon>Chitinophagia</taxon>
        <taxon>Chitinophagales</taxon>
        <taxon>Chitinophagaceae</taxon>
        <taxon>Taibaiella</taxon>
    </lineage>
</organism>
<dbReference type="SUPFAM" id="SSF54427">
    <property type="entry name" value="NTF2-like"/>
    <property type="match status" value="1"/>
</dbReference>
<proteinExistence type="predicted"/>
<accession>A0A2P8CXB0</accession>
<dbReference type="Gene3D" id="3.10.450.50">
    <property type="match status" value="1"/>
</dbReference>
<reference evidence="2 3" key="1">
    <citation type="submission" date="2018-03" db="EMBL/GenBank/DDBJ databases">
        <title>Genomic Encyclopedia of Type Strains, Phase III (KMG-III): the genomes of soil and plant-associated and newly described type strains.</title>
        <authorList>
            <person name="Whitman W."/>
        </authorList>
    </citation>
    <scope>NUCLEOTIDE SEQUENCE [LARGE SCALE GENOMIC DNA]</scope>
    <source>
        <strain evidence="2 3">CGMCC 1.12700</strain>
    </source>
</reference>
<dbReference type="OrthoDB" id="333383at2"/>
<evidence type="ECO:0000313" key="3">
    <source>
        <dbReference type="Proteomes" id="UP000240572"/>
    </source>
</evidence>
<feature type="domain" description="SnoaL-like" evidence="1">
    <location>
        <begin position="12"/>
        <end position="116"/>
    </location>
</feature>
<name>A0A2P8CXB0_9BACT</name>
<evidence type="ECO:0000313" key="2">
    <source>
        <dbReference type="EMBL" id="PSK89590.1"/>
    </source>
</evidence>
<gene>
    <name evidence="2" type="ORF">B0I18_111148</name>
</gene>
<dbReference type="AlphaFoldDB" id="A0A2P8CXB0"/>
<dbReference type="InterPro" id="IPR032710">
    <property type="entry name" value="NTF2-like_dom_sf"/>
</dbReference>
<sequence length="120" mass="13853">MIDTQFAQNFAEEWIAAWNAHDVERVLRHYTEDFTIETPVAIRVLPGNDGRVSGKEQVRAYWNKALEMIPDLHFDLLDLLTGMEGITLYYTNMATGKRSAEQLHFNGQQLVDRVVVHYTV</sequence>